<proteinExistence type="predicted"/>
<evidence type="ECO:0000313" key="2">
    <source>
        <dbReference type="EMBL" id="KAA9130921.1"/>
    </source>
</evidence>
<dbReference type="PANTHER" id="PTHR33371">
    <property type="entry name" value="INTERMEMBRANE PHOSPHOLIPID TRANSPORT SYSTEM BINDING PROTEIN MLAD-RELATED"/>
    <property type="match status" value="1"/>
</dbReference>
<evidence type="ECO:0000313" key="3">
    <source>
        <dbReference type="Proteomes" id="UP000325372"/>
    </source>
</evidence>
<protein>
    <submittedName>
        <fullName evidence="2">Outer membrane lipid asymmetry maintenance protein MlaD</fullName>
    </submittedName>
</protein>
<sequence length="157" mass="16844">MRANYKVELAAGLFLVIGLGALLWLATQATDYGRDIGREAYTVSARFTNVGDLRERAPVKIAGVPVGLVDGIEVDPVTFEAVVQLRIDNRFNEVPTDTSASILTSGVLGDRYVGLEPGGSPMALVDGDELMLTQSAVVLEQLVSKFLFNAGDDKDEQ</sequence>
<dbReference type="GO" id="GO:0005548">
    <property type="term" value="F:phospholipid transporter activity"/>
    <property type="evidence" value="ECO:0007669"/>
    <property type="project" value="TreeGrafter"/>
</dbReference>
<dbReference type="GO" id="GO:0005543">
    <property type="term" value="F:phospholipid binding"/>
    <property type="evidence" value="ECO:0007669"/>
    <property type="project" value="TreeGrafter"/>
</dbReference>
<comment type="caution">
    <text evidence="2">The sequence shown here is derived from an EMBL/GenBank/DDBJ whole genome shotgun (WGS) entry which is preliminary data.</text>
</comment>
<dbReference type="InterPro" id="IPR030970">
    <property type="entry name" value="ABC_MlaD"/>
</dbReference>
<name>A0A5N0T834_9GAMM</name>
<keyword evidence="3" id="KW-1185">Reference proteome</keyword>
<accession>A0A5N0T834</accession>
<feature type="domain" description="Mce/MlaD" evidence="1">
    <location>
        <begin position="40"/>
        <end position="118"/>
    </location>
</feature>
<dbReference type="InterPro" id="IPR003399">
    <property type="entry name" value="Mce/MlaD"/>
</dbReference>
<dbReference type="RefSeq" id="WP_150864559.1">
    <property type="nucleotide sequence ID" value="NZ_VYXP01000006.1"/>
</dbReference>
<reference evidence="2 3" key="1">
    <citation type="submission" date="2019-09" db="EMBL/GenBank/DDBJ databases">
        <title>Wenzhouxiangella sp. Genome sequencing and assembly.</title>
        <authorList>
            <person name="Zhang R."/>
        </authorList>
    </citation>
    <scope>NUCLEOTIDE SEQUENCE [LARGE SCALE GENOMIC DNA]</scope>
    <source>
        <strain evidence="2 3">W260</strain>
    </source>
</reference>
<dbReference type="InterPro" id="IPR052336">
    <property type="entry name" value="MlaD_Phospholipid_Transporter"/>
</dbReference>
<dbReference type="PANTHER" id="PTHR33371:SF4">
    <property type="entry name" value="INTERMEMBRANE PHOSPHOLIPID TRANSPORT SYSTEM BINDING PROTEIN MLAD"/>
    <property type="match status" value="1"/>
</dbReference>
<dbReference type="EMBL" id="VYXP01000006">
    <property type="protein sequence ID" value="KAA9130921.1"/>
    <property type="molecule type" value="Genomic_DNA"/>
</dbReference>
<evidence type="ECO:0000259" key="1">
    <source>
        <dbReference type="Pfam" id="PF02470"/>
    </source>
</evidence>
<dbReference type="Proteomes" id="UP000325372">
    <property type="component" value="Unassembled WGS sequence"/>
</dbReference>
<organism evidence="2 3">
    <name type="scientific">Marinihelvus fidelis</name>
    <dbReference type="NCBI Taxonomy" id="2613842"/>
    <lineage>
        <taxon>Bacteria</taxon>
        <taxon>Pseudomonadati</taxon>
        <taxon>Pseudomonadota</taxon>
        <taxon>Gammaproteobacteria</taxon>
        <taxon>Chromatiales</taxon>
        <taxon>Wenzhouxiangellaceae</taxon>
        <taxon>Marinihelvus</taxon>
    </lineage>
</organism>
<dbReference type="NCBIfam" id="TIGR04430">
    <property type="entry name" value="OM_asym_MlaD"/>
    <property type="match status" value="1"/>
</dbReference>
<gene>
    <name evidence="2" type="primary">mlaD</name>
    <name evidence="2" type="ORF">F3N42_11235</name>
</gene>
<dbReference type="Pfam" id="PF02470">
    <property type="entry name" value="MlaD"/>
    <property type="match status" value="1"/>
</dbReference>
<dbReference type="AlphaFoldDB" id="A0A5N0T834"/>